<dbReference type="SMART" id="SM00899">
    <property type="entry name" value="FeoA"/>
    <property type="match status" value="1"/>
</dbReference>
<evidence type="ECO:0000256" key="3">
    <source>
        <dbReference type="ARBA" id="ARBA00011738"/>
    </source>
</evidence>
<evidence type="ECO:0000256" key="9">
    <source>
        <dbReference type="ARBA" id="ARBA00023159"/>
    </source>
</evidence>
<evidence type="ECO:0000313" key="15">
    <source>
        <dbReference type="Proteomes" id="UP001500467"/>
    </source>
</evidence>
<evidence type="ECO:0000256" key="10">
    <source>
        <dbReference type="ARBA" id="ARBA00023163"/>
    </source>
</evidence>
<dbReference type="InterPro" id="IPR050536">
    <property type="entry name" value="DtxR_MntR_Metal-Reg"/>
</dbReference>
<evidence type="ECO:0000256" key="1">
    <source>
        <dbReference type="ARBA" id="ARBA00004496"/>
    </source>
</evidence>
<proteinExistence type="inferred from homology"/>
<evidence type="ECO:0000256" key="5">
    <source>
        <dbReference type="ARBA" id="ARBA00022491"/>
    </source>
</evidence>
<comment type="similarity">
    <text evidence="2">Belongs to the DtxR/MntR family.</text>
</comment>
<dbReference type="PANTHER" id="PTHR33238:SF11">
    <property type="entry name" value="TRANSCRIPTIONAL REGULATOR MNTR"/>
    <property type="match status" value="1"/>
</dbReference>
<dbReference type="InterPro" id="IPR038157">
    <property type="entry name" value="FeoA_core_dom"/>
</dbReference>
<keyword evidence="5" id="KW-0678">Repressor</keyword>
<evidence type="ECO:0000313" key="14">
    <source>
        <dbReference type="EMBL" id="GAA1198745.1"/>
    </source>
</evidence>
<feature type="domain" description="HTH dtxR-type" evidence="13">
    <location>
        <begin position="11"/>
        <end position="72"/>
    </location>
</feature>
<evidence type="ECO:0000256" key="4">
    <source>
        <dbReference type="ARBA" id="ARBA00022490"/>
    </source>
</evidence>
<dbReference type="Pfam" id="PF04023">
    <property type="entry name" value="FeoA"/>
    <property type="match status" value="1"/>
</dbReference>
<keyword evidence="15" id="KW-1185">Reference proteome</keyword>
<dbReference type="Gene3D" id="2.30.30.90">
    <property type="match status" value="1"/>
</dbReference>
<dbReference type="Gene3D" id="1.10.10.10">
    <property type="entry name" value="Winged helix-like DNA-binding domain superfamily/Winged helix DNA-binding domain"/>
    <property type="match status" value="1"/>
</dbReference>
<dbReference type="EMBL" id="BAAALM010000005">
    <property type="protein sequence ID" value="GAA1198745.1"/>
    <property type="molecule type" value="Genomic_DNA"/>
</dbReference>
<dbReference type="InterPro" id="IPR036421">
    <property type="entry name" value="Fe_dep_repressor_sf"/>
</dbReference>
<keyword evidence="7" id="KW-0805">Transcription regulation</keyword>
<comment type="subunit">
    <text evidence="3">Homodimer.</text>
</comment>
<dbReference type="SMART" id="SM00529">
    <property type="entry name" value="HTH_DTXR"/>
    <property type="match status" value="1"/>
</dbReference>
<keyword evidence="11" id="KW-0464">Manganese</keyword>
<reference evidence="15" key="1">
    <citation type="journal article" date="2019" name="Int. J. Syst. Evol. Microbiol.">
        <title>The Global Catalogue of Microorganisms (GCM) 10K type strain sequencing project: providing services to taxonomists for standard genome sequencing and annotation.</title>
        <authorList>
            <consortium name="The Broad Institute Genomics Platform"/>
            <consortium name="The Broad Institute Genome Sequencing Center for Infectious Disease"/>
            <person name="Wu L."/>
            <person name="Ma J."/>
        </authorList>
    </citation>
    <scope>NUCLEOTIDE SEQUENCE [LARGE SCALE GENOMIC DNA]</scope>
    <source>
        <strain evidence="15">JCM 13022</strain>
    </source>
</reference>
<dbReference type="PROSITE" id="PS50944">
    <property type="entry name" value="HTH_DTXR"/>
    <property type="match status" value="1"/>
</dbReference>
<dbReference type="InterPro" id="IPR036388">
    <property type="entry name" value="WH-like_DNA-bd_sf"/>
</dbReference>
<gene>
    <name evidence="14" type="ORF">GCM10009675_12990</name>
</gene>
<keyword evidence="4" id="KW-0963">Cytoplasm</keyword>
<protein>
    <recommendedName>
        <fullName evidence="12">Manganese transport regulator</fullName>
    </recommendedName>
</protein>
<evidence type="ECO:0000256" key="2">
    <source>
        <dbReference type="ARBA" id="ARBA00007871"/>
    </source>
</evidence>
<dbReference type="InterPro" id="IPR022689">
    <property type="entry name" value="Iron_dep_repressor"/>
</dbReference>
<dbReference type="Proteomes" id="UP001500467">
    <property type="component" value="Unassembled WGS sequence"/>
</dbReference>
<dbReference type="SUPFAM" id="SSF46785">
    <property type="entry name" value="Winged helix' DNA-binding domain"/>
    <property type="match status" value="1"/>
</dbReference>
<keyword evidence="8" id="KW-0238">DNA-binding</keyword>
<dbReference type="InterPro" id="IPR007167">
    <property type="entry name" value="Fe-transptr_FeoA-like"/>
</dbReference>
<evidence type="ECO:0000256" key="6">
    <source>
        <dbReference type="ARBA" id="ARBA00023004"/>
    </source>
</evidence>
<evidence type="ECO:0000256" key="12">
    <source>
        <dbReference type="ARBA" id="ARBA00032593"/>
    </source>
</evidence>
<evidence type="ECO:0000256" key="11">
    <source>
        <dbReference type="ARBA" id="ARBA00023211"/>
    </source>
</evidence>
<dbReference type="SUPFAM" id="SSF50037">
    <property type="entry name" value="C-terminal domain of transcriptional repressors"/>
    <property type="match status" value="1"/>
</dbReference>
<evidence type="ECO:0000256" key="8">
    <source>
        <dbReference type="ARBA" id="ARBA00023125"/>
    </source>
</evidence>
<dbReference type="InterPro" id="IPR022687">
    <property type="entry name" value="HTH_DTXR"/>
</dbReference>
<dbReference type="Gene3D" id="1.10.60.10">
    <property type="entry name" value="Iron dependent repressor, metal binding and dimerisation domain"/>
    <property type="match status" value="1"/>
</dbReference>
<dbReference type="InterPro" id="IPR001367">
    <property type="entry name" value="Fe_dep_repressor"/>
</dbReference>
<dbReference type="InterPro" id="IPR036390">
    <property type="entry name" value="WH_DNA-bd_sf"/>
</dbReference>
<name>A0ABP4G0W9_9PSEU</name>
<evidence type="ECO:0000259" key="13">
    <source>
        <dbReference type="PROSITE" id="PS50944"/>
    </source>
</evidence>
<keyword evidence="9" id="KW-0010">Activator</keyword>
<keyword evidence="10" id="KW-0804">Transcription</keyword>
<dbReference type="PANTHER" id="PTHR33238">
    <property type="entry name" value="IRON (METAL) DEPENDENT REPRESSOR, DTXR FAMILY"/>
    <property type="match status" value="1"/>
</dbReference>
<keyword evidence="6" id="KW-0408">Iron</keyword>
<sequence>MEGMEDGSNRRSSSIEDYMRAIYGLAERGEAVTNTSLAGRLEVSPSSASGMVTKLAQQGLVEHVPYRGIELTAEGMQLARSVLRRHRLIETYLVSELGYTWDEVHTEADLLEHVMSERLVERISAKLGDPVRDPHGDPIPAPDGSVEEMSTALLDELPAGAVGEIARVWDTDPELLRFLAERSITIGDRVEVVERQPFGGPVVVKVGPPADAATHALGTTIAQALSVTVR</sequence>
<evidence type="ECO:0000256" key="7">
    <source>
        <dbReference type="ARBA" id="ARBA00023015"/>
    </source>
</evidence>
<accession>A0ABP4G0W9</accession>
<dbReference type="InterPro" id="IPR008988">
    <property type="entry name" value="Transcriptional_repressor_C"/>
</dbReference>
<dbReference type="Pfam" id="PF01325">
    <property type="entry name" value="Fe_dep_repress"/>
    <property type="match status" value="1"/>
</dbReference>
<organism evidence="14 15">
    <name type="scientific">Prauserella alba</name>
    <dbReference type="NCBI Taxonomy" id="176898"/>
    <lineage>
        <taxon>Bacteria</taxon>
        <taxon>Bacillati</taxon>
        <taxon>Actinomycetota</taxon>
        <taxon>Actinomycetes</taxon>
        <taxon>Pseudonocardiales</taxon>
        <taxon>Pseudonocardiaceae</taxon>
        <taxon>Prauserella</taxon>
    </lineage>
</organism>
<dbReference type="SUPFAM" id="SSF47979">
    <property type="entry name" value="Iron-dependent repressor protein, dimerization domain"/>
    <property type="match status" value="1"/>
</dbReference>
<comment type="subcellular location">
    <subcellularLocation>
        <location evidence="1">Cytoplasm</location>
    </subcellularLocation>
</comment>
<comment type="caution">
    <text evidence="14">The sequence shown here is derived from an EMBL/GenBank/DDBJ whole genome shotgun (WGS) entry which is preliminary data.</text>
</comment>
<dbReference type="Pfam" id="PF02742">
    <property type="entry name" value="Fe_dep_repr_C"/>
    <property type="match status" value="1"/>
</dbReference>